<dbReference type="Pfam" id="PF00069">
    <property type="entry name" value="Pkinase"/>
    <property type="match status" value="1"/>
</dbReference>
<dbReference type="PROSITE" id="PS50011">
    <property type="entry name" value="PROTEIN_KINASE_DOM"/>
    <property type="match status" value="1"/>
</dbReference>
<evidence type="ECO:0000256" key="3">
    <source>
        <dbReference type="ARBA" id="ARBA00022527"/>
    </source>
</evidence>
<evidence type="ECO:0000313" key="13">
    <source>
        <dbReference type="EMBL" id="CAF3529921.1"/>
    </source>
</evidence>
<evidence type="ECO:0000259" key="11">
    <source>
        <dbReference type="PROSITE" id="PS50011"/>
    </source>
</evidence>
<dbReference type="InterPro" id="IPR000719">
    <property type="entry name" value="Prot_kinase_dom"/>
</dbReference>
<dbReference type="EC" id="2.7.11.1" evidence="2"/>
<evidence type="ECO:0000256" key="7">
    <source>
        <dbReference type="ARBA" id="ARBA00022777"/>
    </source>
</evidence>
<dbReference type="InterPro" id="IPR027442">
    <property type="entry name" value="MAPKAPK_C"/>
</dbReference>
<evidence type="ECO:0000256" key="5">
    <source>
        <dbReference type="ARBA" id="ARBA00022679"/>
    </source>
</evidence>
<dbReference type="OrthoDB" id="40902at2759"/>
<dbReference type="InterPro" id="IPR008271">
    <property type="entry name" value="Ser/Thr_kinase_AS"/>
</dbReference>
<evidence type="ECO:0000313" key="14">
    <source>
        <dbReference type="Proteomes" id="UP000663829"/>
    </source>
</evidence>
<dbReference type="InterPro" id="IPR011009">
    <property type="entry name" value="Kinase-like_dom_sf"/>
</dbReference>
<comment type="caution">
    <text evidence="12">The sequence shown here is derived from an EMBL/GenBank/DDBJ whole genome shotgun (WGS) entry which is preliminary data.</text>
</comment>
<keyword evidence="5" id="KW-0808">Transferase</keyword>
<keyword evidence="3" id="KW-0723">Serine/threonine-protein kinase</keyword>
<comment type="catalytic activity">
    <reaction evidence="10">
        <text>L-seryl-[protein] + ATP = O-phospho-L-seryl-[protein] + ADP + H(+)</text>
        <dbReference type="Rhea" id="RHEA:17989"/>
        <dbReference type="Rhea" id="RHEA-COMP:9863"/>
        <dbReference type="Rhea" id="RHEA-COMP:11604"/>
        <dbReference type="ChEBI" id="CHEBI:15378"/>
        <dbReference type="ChEBI" id="CHEBI:29999"/>
        <dbReference type="ChEBI" id="CHEBI:30616"/>
        <dbReference type="ChEBI" id="CHEBI:83421"/>
        <dbReference type="ChEBI" id="CHEBI:456216"/>
        <dbReference type="EC" id="2.7.11.1"/>
    </reaction>
</comment>
<comment type="catalytic activity">
    <reaction evidence="9">
        <text>L-threonyl-[protein] + ATP = O-phospho-L-threonyl-[protein] + ADP + H(+)</text>
        <dbReference type="Rhea" id="RHEA:46608"/>
        <dbReference type="Rhea" id="RHEA-COMP:11060"/>
        <dbReference type="Rhea" id="RHEA-COMP:11605"/>
        <dbReference type="ChEBI" id="CHEBI:15378"/>
        <dbReference type="ChEBI" id="CHEBI:30013"/>
        <dbReference type="ChEBI" id="CHEBI:30616"/>
        <dbReference type="ChEBI" id="CHEBI:61977"/>
        <dbReference type="ChEBI" id="CHEBI:456216"/>
        <dbReference type="EC" id="2.7.11.1"/>
    </reaction>
</comment>
<dbReference type="AlphaFoldDB" id="A0A813PL66"/>
<dbReference type="PROSITE" id="PS00108">
    <property type="entry name" value="PROTEIN_KINASE_ST"/>
    <property type="match status" value="1"/>
</dbReference>
<organism evidence="12 14">
    <name type="scientific">Didymodactylos carnosus</name>
    <dbReference type="NCBI Taxonomy" id="1234261"/>
    <lineage>
        <taxon>Eukaryota</taxon>
        <taxon>Metazoa</taxon>
        <taxon>Spiralia</taxon>
        <taxon>Gnathifera</taxon>
        <taxon>Rotifera</taxon>
        <taxon>Eurotatoria</taxon>
        <taxon>Bdelloidea</taxon>
        <taxon>Philodinida</taxon>
        <taxon>Philodinidae</taxon>
        <taxon>Didymodactylos</taxon>
    </lineage>
</organism>
<comment type="similarity">
    <text evidence="1">Belongs to the protein kinase superfamily. CAMK Ser/Thr protein kinase family.</text>
</comment>
<accession>A0A813PL66</accession>
<evidence type="ECO:0000256" key="6">
    <source>
        <dbReference type="ARBA" id="ARBA00022741"/>
    </source>
</evidence>
<dbReference type="GO" id="GO:0005524">
    <property type="term" value="F:ATP binding"/>
    <property type="evidence" value="ECO:0007669"/>
    <property type="project" value="UniProtKB-KW"/>
</dbReference>
<evidence type="ECO:0000256" key="1">
    <source>
        <dbReference type="ARBA" id="ARBA00006692"/>
    </source>
</evidence>
<dbReference type="SMART" id="SM00220">
    <property type="entry name" value="S_TKc"/>
    <property type="match status" value="1"/>
</dbReference>
<keyword evidence="7" id="KW-0418">Kinase</keyword>
<protein>
    <recommendedName>
        <fullName evidence="2">non-specific serine/threonine protein kinase</fullName>
        <ecNumber evidence="2">2.7.11.1</ecNumber>
    </recommendedName>
</protein>
<keyword evidence="6" id="KW-0547">Nucleotide-binding</keyword>
<keyword evidence="14" id="KW-1185">Reference proteome</keyword>
<dbReference type="Proteomes" id="UP000681722">
    <property type="component" value="Unassembled WGS sequence"/>
</dbReference>
<evidence type="ECO:0000256" key="2">
    <source>
        <dbReference type="ARBA" id="ARBA00012513"/>
    </source>
</evidence>
<evidence type="ECO:0000256" key="4">
    <source>
        <dbReference type="ARBA" id="ARBA00022553"/>
    </source>
</evidence>
<evidence type="ECO:0000313" key="12">
    <source>
        <dbReference type="EMBL" id="CAF0750445.1"/>
    </source>
</evidence>
<dbReference type="SUPFAM" id="SSF56112">
    <property type="entry name" value="Protein kinase-like (PK-like)"/>
    <property type="match status" value="1"/>
</dbReference>
<sequence>MRQTNISEQLRHFPFPTKRNAVTDEYEFFYFEGVGINGKVFTCFNRQTGQKCALKILKDSNKARREVILHKKASGTCQNIVKVLDVYENMYANNRCLLIIMECMNGGELFNRIRERDDKPFTEREAARIMQSICFAVQFLHDMDIAHRDLKPENLLFSSKDEDAVLKLTDFGNDEKKPLATPCYTPYYVAPEVLSNERYDKACDIWSLGVIMYILLCGYPPFYSLHGQAISAGMKSKIRAGEYQFPKQEWEKVSKEAKDLITLMLTTEPQNRPTIEKVMESSWISRYGTHVPETPLEVPKVLNEEMQNWSEIKAEIHAANAYNRRADEDEVKLNPVSNCVLLKRRQQKRDTAAVQLTQIDEQLSTENAATT</sequence>
<evidence type="ECO:0000256" key="8">
    <source>
        <dbReference type="ARBA" id="ARBA00022840"/>
    </source>
</evidence>
<gene>
    <name evidence="12" type="ORF">GPM918_LOCUS799</name>
    <name evidence="13" type="ORF">SRO942_LOCUS799</name>
</gene>
<dbReference type="EMBL" id="CAJNOQ010000065">
    <property type="protein sequence ID" value="CAF0750445.1"/>
    <property type="molecule type" value="Genomic_DNA"/>
</dbReference>
<dbReference type="CDD" id="cd14089">
    <property type="entry name" value="STKc_MAPKAPK"/>
    <property type="match status" value="1"/>
</dbReference>
<evidence type="ECO:0000256" key="10">
    <source>
        <dbReference type="ARBA" id="ARBA00048679"/>
    </source>
</evidence>
<dbReference type="Gene3D" id="4.10.1170.10">
    <property type="entry name" value="MAP kinase activated protein kinase 2"/>
    <property type="match status" value="1"/>
</dbReference>
<feature type="domain" description="Protein kinase" evidence="11">
    <location>
        <begin position="26"/>
        <end position="284"/>
    </location>
</feature>
<keyword evidence="4" id="KW-0597">Phosphoprotein</keyword>
<dbReference type="Gene3D" id="1.10.510.10">
    <property type="entry name" value="Transferase(Phosphotransferase) domain 1"/>
    <property type="match status" value="1"/>
</dbReference>
<keyword evidence="8" id="KW-0067">ATP-binding</keyword>
<proteinExistence type="inferred from homology"/>
<dbReference type="EMBL" id="CAJOBC010000065">
    <property type="protein sequence ID" value="CAF3529921.1"/>
    <property type="molecule type" value="Genomic_DNA"/>
</dbReference>
<name>A0A813PL66_9BILA</name>
<dbReference type="PANTHER" id="PTHR24347">
    <property type="entry name" value="SERINE/THREONINE-PROTEIN KINASE"/>
    <property type="match status" value="1"/>
</dbReference>
<dbReference type="Gene3D" id="3.30.200.20">
    <property type="entry name" value="Phosphorylase Kinase, domain 1"/>
    <property type="match status" value="1"/>
</dbReference>
<dbReference type="Proteomes" id="UP000663829">
    <property type="component" value="Unassembled WGS sequence"/>
</dbReference>
<reference evidence="12" key="1">
    <citation type="submission" date="2021-02" db="EMBL/GenBank/DDBJ databases">
        <authorList>
            <person name="Nowell W R."/>
        </authorList>
    </citation>
    <scope>NUCLEOTIDE SEQUENCE</scope>
</reference>
<dbReference type="FunFam" id="3.30.200.20:FF:000156">
    <property type="entry name" value="MAP kinase-activated protein kinase 3"/>
    <property type="match status" value="1"/>
</dbReference>
<dbReference type="GO" id="GO:0004674">
    <property type="term" value="F:protein serine/threonine kinase activity"/>
    <property type="evidence" value="ECO:0007669"/>
    <property type="project" value="UniProtKB-KW"/>
</dbReference>
<evidence type="ECO:0000256" key="9">
    <source>
        <dbReference type="ARBA" id="ARBA00047899"/>
    </source>
</evidence>